<name>A0A1I1XW06_9ACTN</name>
<reference evidence="2 3" key="1">
    <citation type="submission" date="2016-10" db="EMBL/GenBank/DDBJ databases">
        <authorList>
            <person name="de Groot N.N."/>
        </authorList>
    </citation>
    <scope>NUCLEOTIDE SEQUENCE [LARGE SCALE GENOMIC DNA]</scope>
    <source>
        <strain evidence="2 3">CGMCC 4.3510</strain>
    </source>
</reference>
<feature type="region of interest" description="Disordered" evidence="1">
    <location>
        <begin position="1"/>
        <end position="33"/>
    </location>
</feature>
<accession>A0A1I1XW06</accession>
<protein>
    <submittedName>
        <fullName evidence="2">Uncharacterized protein</fullName>
    </submittedName>
</protein>
<dbReference type="AlphaFoldDB" id="A0A1I1XW06"/>
<keyword evidence="3" id="KW-1185">Reference proteome</keyword>
<dbReference type="Proteomes" id="UP000199323">
    <property type="component" value="Unassembled WGS sequence"/>
</dbReference>
<dbReference type="EMBL" id="FONG01000001">
    <property type="protein sequence ID" value="SFE09730.1"/>
    <property type="molecule type" value="Genomic_DNA"/>
</dbReference>
<proteinExistence type="predicted"/>
<evidence type="ECO:0000313" key="2">
    <source>
        <dbReference type="EMBL" id="SFE09730.1"/>
    </source>
</evidence>
<evidence type="ECO:0000313" key="3">
    <source>
        <dbReference type="Proteomes" id="UP000199323"/>
    </source>
</evidence>
<feature type="compositionally biased region" description="Low complexity" evidence="1">
    <location>
        <begin position="21"/>
        <end position="33"/>
    </location>
</feature>
<organism evidence="2 3">
    <name type="scientific">Actinacidiphila alni</name>
    <dbReference type="NCBI Taxonomy" id="380248"/>
    <lineage>
        <taxon>Bacteria</taxon>
        <taxon>Bacillati</taxon>
        <taxon>Actinomycetota</taxon>
        <taxon>Actinomycetes</taxon>
        <taxon>Kitasatosporales</taxon>
        <taxon>Streptomycetaceae</taxon>
        <taxon>Actinacidiphila</taxon>
    </lineage>
</organism>
<sequence length="33" mass="3234">MTPRAPEPGAARTGNGGGPLAGEEGLALVNLRC</sequence>
<evidence type="ECO:0000256" key="1">
    <source>
        <dbReference type="SAM" id="MobiDB-lite"/>
    </source>
</evidence>
<gene>
    <name evidence="2" type="ORF">SAMN05216251_101496</name>
</gene>